<dbReference type="Gene3D" id="2.30.30.100">
    <property type="match status" value="1"/>
</dbReference>
<dbReference type="SUPFAM" id="SSF50182">
    <property type="entry name" value="Sm-like ribonucleoproteins"/>
    <property type="match status" value="1"/>
</dbReference>
<dbReference type="EMBL" id="BTGC01000005">
    <property type="protein sequence ID" value="GMM51348.1"/>
    <property type="molecule type" value="Genomic_DNA"/>
</dbReference>
<dbReference type="InterPro" id="IPR010920">
    <property type="entry name" value="LSM_dom_sf"/>
</dbReference>
<sequence>MSEYLGKTIRVSVADGRTLYGRLEAFTAEKDIIMCDSMEQQPKDGSARFVGPVVVPGADVMKIGLQHL</sequence>
<protein>
    <recommendedName>
        <fullName evidence="1">Sm domain-containing protein</fullName>
    </recommendedName>
</protein>
<evidence type="ECO:0000313" key="2">
    <source>
        <dbReference type="EMBL" id="GMM51348.1"/>
    </source>
</evidence>
<organism evidence="2 3">
    <name type="scientific">Starmerella bacillaris</name>
    <name type="common">Yeast</name>
    <name type="synonym">Candida zemplinina</name>
    <dbReference type="NCBI Taxonomy" id="1247836"/>
    <lineage>
        <taxon>Eukaryota</taxon>
        <taxon>Fungi</taxon>
        <taxon>Dikarya</taxon>
        <taxon>Ascomycota</taxon>
        <taxon>Saccharomycotina</taxon>
        <taxon>Dipodascomycetes</taxon>
        <taxon>Dipodascales</taxon>
        <taxon>Trichomonascaceae</taxon>
        <taxon>Starmerella</taxon>
    </lineage>
</organism>
<dbReference type="GO" id="GO:0032991">
    <property type="term" value="C:protein-containing complex"/>
    <property type="evidence" value="ECO:0007669"/>
    <property type="project" value="UniProtKB-ARBA"/>
</dbReference>
<gene>
    <name evidence="2" type="ORF">DASB73_023060</name>
</gene>
<dbReference type="Pfam" id="PF01423">
    <property type="entry name" value="LSM"/>
    <property type="match status" value="1"/>
</dbReference>
<comment type="caution">
    <text evidence="2">The sequence shown here is derived from an EMBL/GenBank/DDBJ whole genome shotgun (WGS) entry which is preliminary data.</text>
</comment>
<proteinExistence type="predicted"/>
<feature type="domain" description="Sm" evidence="1">
    <location>
        <begin position="2"/>
        <end position="64"/>
    </location>
</feature>
<evidence type="ECO:0000259" key="1">
    <source>
        <dbReference type="Pfam" id="PF01423"/>
    </source>
</evidence>
<evidence type="ECO:0000313" key="3">
    <source>
        <dbReference type="Proteomes" id="UP001362899"/>
    </source>
</evidence>
<dbReference type="AlphaFoldDB" id="A0AAV5RIQ6"/>
<reference evidence="2 3" key="1">
    <citation type="journal article" date="2023" name="Elife">
        <title>Identification of key yeast species and microbe-microbe interactions impacting larval growth of Drosophila in the wild.</title>
        <authorList>
            <person name="Mure A."/>
            <person name="Sugiura Y."/>
            <person name="Maeda R."/>
            <person name="Honda K."/>
            <person name="Sakurai N."/>
            <person name="Takahashi Y."/>
            <person name="Watada M."/>
            <person name="Katoh T."/>
            <person name="Gotoh A."/>
            <person name="Gotoh Y."/>
            <person name="Taniguchi I."/>
            <person name="Nakamura K."/>
            <person name="Hayashi T."/>
            <person name="Katayama T."/>
            <person name="Uemura T."/>
            <person name="Hattori Y."/>
        </authorList>
    </citation>
    <scope>NUCLEOTIDE SEQUENCE [LARGE SCALE GENOMIC DNA]</scope>
    <source>
        <strain evidence="2 3">SB-73</strain>
    </source>
</reference>
<name>A0AAV5RIQ6_STABA</name>
<dbReference type="Proteomes" id="UP001362899">
    <property type="component" value="Unassembled WGS sequence"/>
</dbReference>
<dbReference type="InterPro" id="IPR001163">
    <property type="entry name" value="Sm_dom_euk/arc"/>
</dbReference>
<keyword evidence="3" id="KW-1185">Reference proteome</keyword>
<accession>A0AAV5RIQ6</accession>